<feature type="transmembrane region" description="Helical" evidence="1">
    <location>
        <begin position="78"/>
        <end position="98"/>
    </location>
</feature>
<feature type="transmembrane region" description="Helical" evidence="1">
    <location>
        <begin position="144"/>
        <end position="162"/>
    </location>
</feature>
<dbReference type="EMBL" id="AP026867">
    <property type="protein sequence ID" value="BDS14219.1"/>
    <property type="molecule type" value="Genomic_DNA"/>
</dbReference>
<evidence type="ECO:0000313" key="3">
    <source>
        <dbReference type="Proteomes" id="UP001060919"/>
    </source>
</evidence>
<feature type="transmembrane region" description="Helical" evidence="1">
    <location>
        <begin position="7"/>
        <end position="25"/>
    </location>
</feature>
<feature type="transmembrane region" description="Helical" evidence="1">
    <location>
        <begin position="191"/>
        <end position="210"/>
    </location>
</feature>
<sequence length="294" mass="34021">MKVLYCLHGLLYAYLLYLGFFYLGLDEQLWGEFDRVGWQNYSGLDLDYPENTYYAIWSGCSVVSFFLALMASDSKSSIALLLKGFAAFFFISYVLLYWSDGRISLQEAKIGWVFSASLQIILSVVFCLDWLIVRVVDLRLKYIWAFNALGYLSLLLLGNYFLQMDNGILEEIRSVGWGNYEGVDKDYPENTYHAILVVATIGSLLLIVWAEETNVILTTYKWLMIVFFLYGTFVYINDGNPDMRETRYWWRGLCLTASAVSALLYFITEDKLPPKPEKDKFYGENILDDLSRLE</sequence>
<proteinExistence type="predicted"/>
<keyword evidence="3" id="KW-1185">Reference proteome</keyword>
<dbReference type="Proteomes" id="UP001060919">
    <property type="component" value="Chromosome"/>
</dbReference>
<accession>A0A915YJA2</accession>
<keyword evidence="1" id="KW-0812">Transmembrane</keyword>
<evidence type="ECO:0000256" key="1">
    <source>
        <dbReference type="SAM" id="Phobius"/>
    </source>
</evidence>
<evidence type="ECO:0000313" key="2">
    <source>
        <dbReference type="EMBL" id="BDS14219.1"/>
    </source>
</evidence>
<organism evidence="2 3">
    <name type="scientific">Aureispira anguillae</name>
    <dbReference type="NCBI Taxonomy" id="2864201"/>
    <lineage>
        <taxon>Bacteria</taxon>
        <taxon>Pseudomonadati</taxon>
        <taxon>Bacteroidota</taxon>
        <taxon>Saprospiria</taxon>
        <taxon>Saprospirales</taxon>
        <taxon>Saprospiraceae</taxon>
        <taxon>Aureispira</taxon>
    </lineage>
</organism>
<keyword evidence="1" id="KW-1133">Transmembrane helix</keyword>
<feature type="transmembrane region" description="Helical" evidence="1">
    <location>
        <begin position="217"/>
        <end position="236"/>
    </location>
</feature>
<name>A0A915YJA2_9BACT</name>
<dbReference type="AlphaFoldDB" id="A0A915YJA2"/>
<protein>
    <submittedName>
        <fullName evidence="2">Uncharacterized protein</fullName>
    </submittedName>
</protein>
<reference evidence="2" key="1">
    <citation type="submission" date="2022-09" db="EMBL/GenBank/DDBJ databases">
        <title>Aureispira anguillicida sp. nov., isolated from Leptocephalus of Japanese eel Anguilla japonica.</title>
        <authorList>
            <person name="Yuasa K."/>
            <person name="Mekata T."/>
            <person name="Ikunari K."/>
        </authorList>
    </citation>
    <scope>NUCLEOTIDE SEQUENCE</scope>
    <source>
        <strain evidence="2">EL160426</strain>
    </source>
</reference>
<gene>
    <name evidence="2" type="ORF">AsAng_0049970</name>
</gene>
<feature type="transmembrane region" description="Helical" evidence="1">
    <location>
        <begin position="110"/>
        <end position="132"/>
    </location>
</feature>
<keyword evidence="1" id="KW-0472">Membrane</keyword>
<dbReference type="KEGG" id="aup:AsAng_0049970"/>
<dbReference type="RefSeq" id="WP_264789442.1">
    <property type="nucleotide sequence ID" value="NZ_AP026867.1"/>
</dbReference>
<feature type="transmembrane region" description="Helical" evidence="1">
    <location>
        <begin position="248"/>
        <end position="268"/>
    </location>
</feature>